<organism evidence="1 2">
    <name type="scientific">Candidatus Sediminicultor quintus</name>
    <dbReference type="NCBI Taxonomy" id="1797291"/>
    <lineage>
        <taxon>Bacteria</taxon>
        <taxon>Pseudomonadati</taxon>
        <taxon>Atribacterota</taxon>
        <taxon>Candidatus Phoenicimicrobiia</taxon>
        <taxon>Candidatus Pheonicimicrobiales</taxon>
        <taxon>Candidatus Phoenicimicrobiaceae</taxon>
        <taxon>Candidatus Sediminicultor</taxon>
    </lineage>
</organism>
<accession>A0A1F5A5F6</accession>
<evidence type="ECO:0000313" key="1">
    <source>
        <dbReference type="EMBL" id="OGD13799.1"/>
    </source>
</evidence>
<gene>
    <name evidence="1" type="ORF">A2V47_00695</name>
</gene>
<evidence type="ECO:0008006" key="3">
    <source>
        <dbReference type="Google" id="ProtNLM"/>
    </source>
</evidence>
<dbReference type="AlphaFoldDB" id="A0A1F5A5F6"/>
<reference evidence="1 2" key="1">
    <citation type="journal article" date="2016" name="Nat. Commun.">
        <title>Thousands of microbial genomes shed light on interconnected biogeochemical processes in an aquifer system.</title>
        <authorList>
            <person name="Anantharaman K."/>
            <person name="Brown C.T."/>
            <person name="Hug L.A."/>
            <person name="Sharon I."/>
            <person name="Castelle C.J."/>
            <person name="Probst A.J."/>
            <person name="Thomas B.C."/>
            <person name="Singh A."/>
            <person name="Wilkins M.J."/>
            <person name="Karaoz U."/>
            <person name="Brodie E.L."/>
            <person name="Williams K.H."/>
            <person name="Hubbard S.S."/>
            <person name="Banfield J.F."/>
        </authorList>
    </citation>
    <scope>NUCLEOTIDE SEQUENCE [LARGE SCALE GENOMIC DNA]</scope>
</reference>
<proteinExistence type="predicted"/>
<name>A0A1F5A5F6_9BACT</name>
<dbReference type="Proteomes" id="UP000177701">
    <property type="component" value="Unassembled WGS sequence"/>
</dbReference>
<sequence>MKLFLSQFYLPASYRKRKTAELFNITAKAFGVKPAAVLAAESPDALLERYAEFSKNQAQAILKNKRLVDGIKAGLFTGARAMGVCLRNELNLKNDRDFHIATRVIYKALKIDLEFLQNGEIVIKRCFFSGFYSEEICSLMSSLDSGLIAGLSGGLKMSFYQRITEHCSCCRAVISK</sequence>
<comment type="caution">
    <text evidence="1">The sequence shown here is derived from an EMBL/GenBank/DDBJ whole genome shotgun (WGS) entry which is preliminary data.</text>
</comment>
<dbReference type="STRING" id="1797291.A2V47_00695"/>
<protein>
    <recommendedName>
        <fullName evidence="3">4-vinyl reductase 4VR domain-containing protein</fullName>
    </recommendedName>
</protein>
<evidence type="ECO:0000313" key="2">
    <source>
        <dbReference type="Proteomes" id="UP000177701"/>
    </source>
</evidence>
<dbReference type="EMBL" id="MEYH01000100">
    <property type="protein sequence ID" value="OGD13799.1"/>
    <property type="molecule type" value="Genomic_DNA"/>
</dbReference>